<dbReference type="PANTHER" id="PTHR43737:SF1">
    <property type="entry name" value="DUF1501 DOMAIN-CONTAINING PROTEIN"/>
    <property type="match status" value="1"/>
</dbReference>
<keyword evidence="2" id="KW-1185">Reference proteome</keyword>
<sequence length="459" mass="50613">MFKFSGQGSITNCDGITRRDFLQAGALGAIGLTMPGFAKLKAEGRVDPKKSSKSCIMIFNLGAPSQQDLWDMKPDAPSEIRGPFKPIRTKSDAFEISEILPLHAKIADKFSLVRSCYHTAAAVHDTGHQMMQTGRLFTGGVNTPHVGSALEFLQGRRSDLPAHVILPETMGPTGGNMPHGQDAGFLGKSYDPFVLNADPAVKDFKVPDLLPPKEIGEVRLERRRELRELVDSSVRNFEYSEQAKLMDSNFESAYRIMTSSQAREAFDLTKEPMKVRERYGLNRFGQSCLLARRLVERGVRFVTVNTFITVFGEITWDIHGSKPFTSIEGMRDIVAPMYDQGYSALIEDLFQRGMLDDTMVTCLAEFGRTPKINPAGGRDHWPNCWTVNFAGGGVKGGHVVGKSDDIGGYPTERPVAPKEIVATIYQAMGIDLTTELPGPQGRPYPVVDFGTQAIKELFA</sequence>
<dbReference type="AlphaFoldDB" id="A0A7W7YDM4"/>
<dbReference type="SUPFAM" id="SSF53649">
    <property type="entry name" value="Alkaline phosphatase-like"/>
    <property type="match status" value="1"/>
</dbReference>
<dbReference type="RefSeq" id="WP_184341694.1">
    <property type="nucleotide sequence ID" value="NZ_JACHIG010000008.1"/>
</dbReference>
<dbReference type="InterPro" id="IPR017850">
    <property type="entry name" value="Alkaline_phosphatase_core_sf"/>
</dbReference>
<evidence type="ECO:0008006" key="3">
    <source>
        <dbReference type="Google" id="ProtNLM"/>
    </source>
</evidence>
<reference evidence="1 2" key="1">
    <citation type="submission" date="2020-08" db="EMBL/GenBank/DDBJ databases">
        <title>Genomic Encyclopedia of Type Strains, Phase IV (KMG-IV): sequencing the most valuable type-strain genomes for metagenomic binning, comparative biology and taxonomic classification.</title>
        <authorList>
            <person name="Goeker M."/>
        </authorList>
    </citation>
    <scope>NUCLEOTIDE SEQUENCE [LARGE SCALE GENOMIC DNA]</scope>
    <source>
        <strain evidence="1 2">DSM 12252</strain>
    </source>
</reference>
<comment type="caution">
    <text evidence="1">The sequence shown here is derived from an EMBL/GenBank/DDBJ whole genome shotgun (WGS) entry which is preliminary data.</text>
</comment>
<dbReference type="PANTHER" id="PTHR43737">
    <property type="entry name" value="BLL7424 PROTEIN"/>
    <property type="match status" value="1"/>
</dbReference>
<dbReference type="Pfam" id="PF07394">
    <property type="entry name" value="DUF1501"/>
    <property type="match status" value="1"/>
</dbReference>
<dbReference type="InterPro" id="IPR006311">
    <property type="entry name" value="TAT_signal"/>
</dbReference>
<proteinExistence type="predicted"/>
<organism evidence="1 2">
    <name type="scientific">Prosthecobacter vanneervenii</name>
    <dbReference type="NCBI Taxonomy" id="48466"/>
    <lineage>
        <taxon>Bacteria</taxon>
        <taxon>Pseudomonadati</taxon>
        <taxon>Verrucomicrobiota</taxon>
        <taxon>Verrucomicrobiia</taxon>
        <taxon>Verrucomicrobiales</taxon>
        <taxon>Verrucomicrobiaceae</taxon>
        <taxon>Prosthecobacter</taxon>
    </lineage>
</organism>
<dbReference type="Proteomes" id="UP000590740">
    <property type="component" value="Unassembled WGS sequence"/>
</dbReference>
<accession>A0A7W7YDM4</accession>
<dbReference type="PROSITE" id="PS51318">
    <property type="entry name" value="TAT"/>
    <property type="match status" value="1"/>
</dbReference>
<evidence type="ECO:0000313" key="2">
    <source>
        <dbReference type="Proteomes" id="UP000590740"/>
    </source>
</evidence>
<gene>
    <name evidence="1" type="ORF">HNQ65_003755</name>
</gene>
<evidence type="ECO:0000313" key="1">
    <source>
        <dbReference type="EMBL" id="MBB5034164.1"/>
    </source>
</evidence>
<protein>
    <recommendedName>
        <fullName evidence="3">DUF1501 domain-containing protein</fullName>
    </recommendedName>
</protein>
<dbReference type="EMBL" id="JACHIG010000008">
    <property type="protein sequence ID" value="MBB5034164.1"/>
    <property type="molecule type" value="Genomic_DNA"/>
</dbReference>
<dbReference type="InterPro" id="IPR010869">
    <property type="entry name" value="DUF1501"/>
</dbReference>
<name>A0A7W7YDM4_9BACT</name>